<reference evidence="1 2" key="1">
    <citation type="submission" date="2011-02" db="EMBL/GenBank/DDBJ databases">
        <authorList>
            <person name="Muzny D."/>
            <person name="Qin X."/>
            <person name="Deng J."/>
            <person name="Jiang H."/>
            <person name="Liu Y."/>
            <person name="Qu J."/>
            <person name="Song X.-Z."/>
            <person name="Zhang L."/>
            <person name="Thornton R."/>
            <person name="Coyle M."/>
            <person name="Francisco L."/>
            <person name="Jackson L."/>
            <person name="Javaid M."/>
            <person name="Korchina V."/>
            <person name="Kovar C."/>
            <person name="Mata R."/>
            <person name="Mathew T."/>
            <person name="Ngo R."/>
            <person name="Nguyen L."/>
            <person name="Nguyen N."/>
            <person name="Okwuonu G."/>
            <person name="Ongeri F."/>
            <person name="Pham C."/>
            <person name="Simmons D."/>
            <person name="Wilczek-Boney K."/>
            <person name="Hale W."/>
            <person name="Jakkamsetti A."/>
            <person name="Pham P."/>
            <person name="Ruth R."/>
            <person name="San Lucas F."/>
            <person name="Warren J."/>
            <person name="Zhang J."/>
            <person name="Zhao Z."/>
            <person name="Zhou C."/>
            <person name="Zhu D."/>
            <person name="Lee S."/>
            <person name="Bess C."/>
            <person name="Blankenburg K."/>
            <person name="Forbes L."/>
            <person name="Fu Q."/>
            <person name="Gubbala S."/>
            <person name="Hirani K."/>
            <person name="Jayaseelan J.C."/>
            <person name="Lara F."/>
            <person name="Munidasa M."/>
            <person name="Palculict T."/>
            <person name="Patil S."/>
            <person name="Pu L.-L."/>
            <person name="Saada N."/>
            <person name="Tang L."/>
            <person name="Weissenberger G."/>
            <person name="Zhu Y."/>
            <person name="Hemphill L."/>
            <person name="Shang Y."/>
            <person name="Youmans B."/>
            <person name="Ayvaz T."/>
            <person name="Ross M."/>
            <person name="Santibanez J."/>
            <person name="Aqrawi P."/>
            <person name="Gross S."/>
            <person name="Joshi V."/>
            <person name="Fowler G."/>
            <person name="Nazareth L."/>
            <person name="Reid J."/>
            <person name="Worley K."/>
            <person name="Petrosino J."/>
            <person name="Highlander S."/>
            <person name="Gibbs R."/>
        </authorList>
    </citation>
    <scope>NUCLEOTIDE SEQUENCE [LARGE SCALE GENOMIC DNA]</scope>
    <source>
        <strain evidence="1 2">ATCC BAA-1200</strain>
    </source>
</reference>
<protein>
    <submittedName>
        <fullName evidence="1">Uncharacterized protein</fullName>
    </submittedName>
</protein>
<keyword evidence="2" id="KW-1185">Reference proteome</keyword>
<gene>
    <name evidence="1" type="ORF">HMPREF9123_2897</name>
</gene>
<comment type="caution">
    <text evidence="1">The sequence shown here is derived from an EMBL/GenBank/DDBJ whole genome shotgun (WGS) entry which is preliminary data.</text>
</comment>
<dbReference type="HOGENOM" id="CLU_2807963_0_0_4"/>
<evidence type="ECO:0000313" key="1">
    <source>
        <dbReference type="EMBL" id="EGF06019.1"/>
    </source>
</evidence>
<accession>F2BGP0</accession>
<dbReference type="AlphaFoldDB" id="F2BGP0"/>
<proteinExistence type="predicted"/>
<name>F2BGP0_9NEIS</name>
<dbReference type="EMBL" id="AFAY01000056">
    <property type="protein sequence ID" value="EGF06019.1"/>
    <property type="molecule type" value="Genomic_DNA"/>
</dbReference>
<organism evidence="1 2">
    <name type="scientific">Neisseria bacilliformis ATCC BAA-1200</name>
    <dbReference type="NCBI Taxonomy" id="888742"/>
    <lineage>
        <taxon>Bacteria</taxon>
        <taxon>Pseudomonadati</taxon>
        <taxon>Pseudomonadota</taxon>
        <taxon>Betaproteobacteria</taxon>
        <taxon>Neisseriales</taxon>
        <taxon>Neisseriaceae</taxon>
        <taxon>Neisseria</taxon>
    </lineage>
</organism>
<sequence length="67" mass="7577">MAHHVKRPSESAVSTKLKPEQRFSDGLSLDFHCRQNAVSLSSSKRFPAHIARFHRAIRIPCIFGCNT</sequence>
<evidence type="ECO:0000313" key="2">
    <source>
        <dbReference type="Proteomes" id="UP000004105"/>
    </source>
</evidence>
<dbReference type="Proteomes" id="UP000004105">
    <property type="component" value="Unassembled WGS sequence"/>
</dbReference>